<feature type="transmembrane region" description="Helical" evidence="1">
    <location>
        <begin position="86"/>
        <end position="109"/>
    </location>
</feature>
<feature type="transmembrane region" description="Helical" evidence="1">
    <location>
        <begin position="115"/>
        <end position="137"/>
    </location>
</feature>
<keyword evidence="1" id="KW-0812">Transmembrane</keyword>
<dbReference type="InterPro" id="IPR036259">
    <property type="entry name" value="MFS_trans_sf"/>
</dbReference>
<evidence type="ECO:0000313" key="2">
    <source>
        <dbReference type="EMBL" id="GAA3223716.1"/>
    </source>
</evidence>
<feature type="transmembrane region" description="Helical" evidence="1">
    <location>
        <begin position="149"/>
        <end position="170"/>
    </location>
</feature>
<evidence type="ECO:0000256" key="1">
    <source>
        <dbReference type="SAM" id="Phobius"/>
    </source>
</evidence>
<dbReference type="Proteomes" id="UP001501237">
    <property type="component" value="Unassembled WGS sequence"/>
</dbReference>
<feature type="transmembrane region" description="Helical" evidence="1">
    <location>
        <begin position="311"/>
        <end position="331"/>
    </location>
</feature>
<protein>
    <submittedName>
        <fullName evidence="2">MFS transporter</fullName>
    </submittedName>
</protein>
<dbReference type="SUPFAM" id="SSF103473">
    <property type="entry name" value="MFS general substrate transporter"/>
    <property type="match status" value="1"/>
</dbReference>
<dbReference type="Gene3D" id="1.20.1250.20">
    <property type="entry name" value="MFS general substrate transporter like domains"/>
    <property type="match status" value="1"/>
</dbReference>
<proteinExistence type="predicted"/>
<dbReference type="PANTHER" id="PTHR23523:SF2">
    <property type="entry name" value="2-NITROIMIDAZOLE TRANSPORTER"/>
    <property type="match status" value="1"/>
</dbReference>
<dbReference type="InterPro" id="IPR011701">
    <property type="entry name" value="MFS"/>
</dbReference>
<organism evidence="2 3">
    <name type="scientific">Actinocorallia longicatena</name>
    <dbReference type="NCBI Taxonomy" id="111803"/>
    <lineage>
        <taxon>Bacteria</taxon>
        <taxon>Bacillati</taxon>
        <taxon>Actinomycetota</taxon>
        <taxon>Actinomycetes</taxon>
        <taxon>Streptosporangiales</taxon>
        <taxon>Thermomonosporaceae</taxon>
        <taxon>Actinocorallia</taxon>
    </lineage>
</organism>
<keyword evidence="1" id="KW-0472">Membrane</keyword>
<dbReference type="RefSeq" id="WP_344832689.1">
    <property type="nucleotide sequence ID" value="NZ_BAAAUV010000013.1"/>
</dbReference>
<dbReference type="PANTHER" id="PTHR23523">
    <property type="match status" value="1"/>
</dbReference>
<feature type="transmembrane region" description="Helical" evidence="1">
    <location>
        <begin position="182"/>
        <end position="199"/>
    </location>
</feature>
<keyword evidence="1" id="KW-1133">Transmembrane helix</keyword>
<evidence type="ECO:0000313" key="3">
    <source>
        <dbReference type="Proteomes" id="UP001501237"/>
    </source>
</evidence>
<sequence>MATQTHPPASPDRITPARARSAAALLVLVVIAALNLRPTITTLGPLLPDVRDGLHMNGVMAGLLTSLPSACFALFGPLAPALARRFGLLGVLGGGLAAITVGLLARAAAPTDAVFLLFTALALAGIAVSNVLMPAIISRNFPDRIGTMTGLYAGIMAGGSAITAAVAVPVTGLLGGSWREGLGVWALLSVGGAALALVLRDGRPAASARPAGASLRSSRTARAMALFFGMCATAAYSLMGWMPQIYRDAGLSPTYAGLLLALTMILGVPLSFLIPALAAHRDDQRPLVAVLMGCGVIAYAGLAFAPATLPWLWATLSGIALSAFSLALTMLGLRSRTHEGVARLSSFAQSTGYLISIPGPLLIGVLYQHTGSWKPPIALLTALLVPQLLAGLRAARPGKIEDELTA</sequence>
<keyword evidence="3" id="KW-1185">Reference proteome</keyword>
<dbReference type="CDD" id="cd17339">
    <property type="entry name" value="MFS_NIMT_CynX_like"/>
    <property type="match status" value="1"/>
</dbReference>
<feature type="transmembrane region" description="Helical" evidence="1">
    <location>
        <begin position="286"/>
        <end position="305"/>
    </location>
</feature>
<gene>
    <name evidence="2" type="ORF">GCM10010468_50400</name>
</gene>
<name>A0ABP6QFF8_9ACTN</name>
<accession>A0ABP6QFF8</accession>
<comment type="caution">
    <text evidence="2">The sequence shown here is derived from an EMBL/GenBank/DDBJ whole genome shotgun (WGS) entry which is preliminary data.</text>
</comment>
<feature type="transmembrane region" description="Helical" evidence="1">
    <location>
        <begin position="60"/>
        <end position="79"/>
    </location>
</feature>
<dbReference type="Pfam" id="PF07690">
    <property type="entry name" value="MFS_1"/>
    <property type="match status" value="1"/>
</dbReference>
<dbReference type="InterPro" id="IPR052524">
    <property type="entry name" value="MFS_Cyanate_Porter"/>
</dbReference>
<feature type="transmembrane region" description="Helical" evidence="1">
    <location>
        <begin position="21"/>
        <end position="40"/>
    </location>
</feature>
<feature type="transmembrane region" description="Helical" evidence="1">
    <location>
        <begin position="254"/>
        <end position="274"/>
    </location>
</feature>
<feature type="transmembrane region" description="Helical" evidence="1">
    <location>
        <begin position="220"/>
        <end position="242"/>
    </location>
</feature>
<reference evidence="3" key="1">
    <citation type="journal article" date="2019" name="Int. J. Syst. Evol. Microbiol.">
        <title>The Global Catalogue of Microorganisms (GCM) 10K type strain sequencing project: providing services to taxonomists for standard genome sequencing and annotation.</title>
        <authorList>
            <consortium name="The Broad Institute Genomics Platform"/>
            <consortium name="The Broad Institute Genome Sequencing Center for Infectious Disease"/>
            <person name="Wu L."/>
            <person name="Ma J."/>
        </authorList>
    </citation>
    <scope>NUCLEOTIDE SEQUENCE [LARGE SCALE GENOMIC DNA]</scope>
    <source>
        <strain evidence="3">JCM 9377</strain>
    </source>
</reference>
<dbReference type="EMBL" id="BAAAUV010000013">
    <property type="protein sequence ID" value="GAA3223716.1"/>
    <property type="molecule type" value="Genomic_DNA"/>
</dbReference>